<dbReference type="Proteomes" id="UP000182517">
    <property type="component" value="Chromosome"/>
</dbReference>
<keyword evidence="3" id="KW-0378">Hydrolase</keyword>
<dbReference type="KEGG" id="pef:A7E78_11345"/>
<dbReference type="RefSeq" id="WP_072284421.1">
    <property type="nucleotide sequence ID" value="NZ_CP015519.1"/>
</dbReference>
<dbReference type="GO" id="GO:0004175">
    <property type="term" value="F:endopeptidase activity"/>
    <property type="evidence" value="ECO:0007669"/>
    <property type="project" value="UniProtKB-ARBA"/>
</dbReference>
<keyword evidence="1" id="KW-1133">Transmembrane helix</keyword>
<dbReference type="Pfam" id="PF02517">
    <property type="entry name" value="Rce1-like"/>
    <property type="match status" value="1"/>
</dbReference>
<keyword evidence="4" id="KW-1185">Reference proteome</keyword>
<keyword evidence="1" id="KW-0472">Membrane</keyword>
<dbReference type="AlphaFoldDB" id="A0A1L3GR23"/>
<evidence type="ECO:0000259" key="2">
    <source>
        <dbReference type="Pfam" id="PF02517"/>
    </source>
</evidence>
<sequence>MQQSASVKGQPTAMLPYILPFALYLLLTQIPMKFPAYYPWLYGVCVGLVGLATIYLLRGKGIVQIHRNILPGLLVGIGGIFLWIVLCNLQLEAAIMRHLPDWLQPQPRAAFNPFQDISNPLGQWSFIATRILGMAVLVPFAEEIFWRGFLLRWVISPNWQKVEIGSYSLKSFCWVVLLFTLAHPEWLAAIAYCSLLNLLLYWKRDLWNCIVAHGVSNLILAIYVLATGAWQLW</sequence>
<evidence type="ECO:0000313" key="3">
    <source>
        <dbReference type="EMBL" id="APG28392.1"/>
    </source>
</evidence>
<dbReference type="GO" id="GO:0006508">
    <property type="term" value="P:proteolysis"/>
    <property type="evidence" value="ECO:0007669"/>
    <property type="project" value="UniProtKB-KW"/>
</dbReference>
<evidence type="ECO:0000313" key="4">
    <source>
        <dbReference type="Proteomes" id="UP000182517"/>
    </source>
</evidence>
<feature type="transmembrane region" description="Helical" evidence="1">
    <location>
        <begin position="209"/>
        <end position="230"/>
    </location>
</feature>
<feature type="transmembrane region" description="Helical" evidence="1">
    <location>
        <begin position="12"/>
        <end position="31"/>
    </location>
</feature>
<keyword evidence="1" id="KW-0812">Transmembrane</keyword>
<dbReference type="NCBIfam" id="TIGR03008">
    <property type="entry name" value="pepcterm_CAAX"/>
    <property type="match status" value="1"/>
</dbReference>
<dbReference type="OrthoDB" id="9787923at2"/>
<dbReference type="GO" id="GO:0080120">
    <property type="term" value="P:CAAX-box protein maturation"/>
    <property type="evidence" value="ECO:0007669"/>
    <property type="project" value="UniProtKB-ARBA"/>
</dbReference>
<dbReference type="InterPro" id="IPR003675">
    <property type="entry name" value="Rce1/LyrA-like_dom"/>
</dbReference>
<dbReference type="STRING" id="1842532.A7E78_11345"/>
<gene>
    <name evidence="3" type="ORF">A7E78_11345</name>
</gene>
<accession>A0A1L3GR23</accession>
<feature type="transmembrane region" description="Helical" evidence="1">
    <location>
        <begin position="69"/>
        <end position="91"/>
    </location>
</feature>
<dbReference type="EMBL" id="CP015519">
    <property type="protein sequence ID" value="APG28392.1"/>
    <property type="molecule type" value="Genomic_DNA"/>
</dbReference>
<name>A0A1L3GR23_9BACT</name>
<dbReference type="InterPro" id="IPR014346">
    <property type="entry name" value="Prenyl_protease-related"/>
</dbReference>
<keyword evidence="3" id="KW-0645">Protease</keyword>
<feature type="transmembrane region" description="Helical" evidence="1">
    <location>
        <begin position="37"/>
        <end position="57"/>
    </location>
</feature>
<proteinExistence type="predicted"/>
<organism evidence="3 4">
    <name type="scientific">Syntrophotalea acetylenivorans</name>
    <dbReference type="NCBI Taxonomy" id="1842532"/>
    <lineage>
        <taxon>Bacteria</taxon>
        <taxon>Pseudomonadati</taxon>
        <taxon>Thermodesulfobacteriota</taxon>
        <taxon>Desulfuromonadia</taxon>
        <taxon>Desulfuromonadales</taxon>
        <taxon>Syntrophotaleaceae</taxon>
        <taxon>Syntrophotalea</taxon>
    </lineage>
</organism>
<feature type="domain" description="CAAX prenyl protease 2/Lysostaphin resistance protein A-like" evidence="2">
    <location>
        <begin position="128"/>
        <end position="219"/>
    </location>
</feature>
<evidence type="ECO:0000256" key="1">
    <source>
        <dbReference type="SAM" id="Phobius"/>
    </source>
</evidence>
<reference evidence="3 4" key="1">
    <citation type="journal article" date="2017" name="Genome Announc.">
        <title>Complete Genome Sequences of Two Acetylene-Fermenting Pelobacter acetylenicus Strains.</title>
        <authorList>
            <person name="Sutton J.M."/>
            <person name="Baesman S.M."/>
            <person name="Fierst J.L."/>
            <person name="Poret-Peterson A.T."/>
            <person name="Oremland R.S."/>
            <person name="Dunlap D.S."/>
            <person name="Akob D.M."/>
        </authorList>
    </citation>
    <scope>NUCLEOTIDE SEQUENCE [LARGE SCALE GENOMIC DNA]</scope>
    <source>
        <strain evidence="3 4">SFB93</strain>
    </source>
</reference>
<protein>
    <submittedName>
        <fullName evidence="3">CAAX prenyl protease-related protein</fullName>
    </submittedName>
</protein>